<organism evidence="11 12">
    <name type="scientific">Kaustia mangrovi</name>
    <dbReference type="NCBI Taxonomy" id="2593653"/>
    <lineage>
        <taxon>Bacteria</taxon>
        <taxon>Pseudomonadati</taxon>
        <taxon>Pseudomonadota</taxon>
        <taxon>Alphaproteobacteria</taxon>
        <taxon>Hyphomicrobiales</taxon>
        <taxon>Parvibaculaceae</taxon>
        <taxon>Kaustia</taxon>
    </lineage>
</organism>
<dbReference type="InterPro" id="IPR050093">
    <property type="entry name" value="ABC_SmlMolc_Importer"/>
</dbReference>
<evidence type="ECO:0000256" key="5">
    <source>
        <dbReference type="ARBA" id="ARBA00022741"/>
    </source>
</evidence>
<protein>
    <submittedName>
        <fullName evidence="11">ABC transporter ATP-binding protein</fullName>
    </submittedName>
</protein>
<dbReference type="InterPro" id="IPR008995">
    <property type="entry name" value="Mo/tungstate-bd_C_term_dom"/>
</dbReference>
<dbReference type="SUPFAM" id="SSF50331">
    <property type="entry name" value="MOP-like"/>
    <property type="match status" value="1"/>
</dbReference>
<dbReference type="InterPro" id="IPR027417">
    <property type="entry name" value="P-loop_NTPase"/>
</dbReference>
<dbReference type="PROSITE" id="PS50893">
    <property type="entry name" value="ABC_TRANSPORTER_2"/>
    <property type="match status" value="1"/>
</dbReference>
<evidence type="ECO:0000256" key="9">
    <source>
        <dbReference type="ARBA" id="ARBA00023136"/>
    </source>
</evidence>
<evidence type="ECO:0000256" key="2">
    <source>
        <dbReference type="ARBA" id="ARBA00022448"/>
    </source>
</evidence>
<dbReference type="Pfam" id="PF00005">
    <property type="entry name" value="ABC_tran"/>
    <property type="match status" value="1"/>
</dbReference>
<dbReference type="GO" id="GO:0005524">
    <property type="term" value="F:ATP binding"/>
    <property type="evidence" value="ECO:0007669"/>
    <property type="project" value="UniProtKB-KW"/>
</dbReference>
<dbReference type="GO" id="GO:0043190">
    <property type="term" value="C:ATP-binding cassette (ABC) transporter complex"/>
    <property type="evidence" value="ECO:0007669"/>
    <property type="project" value="InterPro"/>
</dbReference>
<gene>
    <name evidence="11" type="ORF">HW532_02450</name>
</gene>
<evidence type="ECO:0000313" key="11">
    <source>
        <dbReference type="EMBL" id="QPC41683.1"/>
    </source>
</evidence>
<evidence type="ECO:0000256" key="7">
    <source>
        <dbReference type="ARBA" id="ARBA00023004"/>
    </source>
</evidence>
<keyword evidence="2" id="KW-0813">Transport</keyword>
<dbReference type="InterPro" id="IPR013611">
    <property type="entry name" value="Transp-assoc_OB_typ2"/>
</dbReference>
<keyword evidence="9" id="KW-0472">Membrane</keyword>
<evidence type="ECO:0000256" key="4">
    <source>
        <dbReference type="ARBA" id="ARBA00022496"/>
    </source>
</evidence>
<dbReference type="GO" id="GO:0016887">
    <property type="term" value="F:ATP hydrolysis activity"/>
    <property type="evidence" value="ECO:0007669"/>
    <property type="project" value="InterPro"/>
</dbReference>
<reference evidence="11 12" key="1">
    <citation type="submission" date="2020-06" db="EMBL/GenBank/DDBJ databases">
        <title>Genome sequence of 2 isolates from Red Sea Mangroves.</title>
        <authorList>
            <person name="Sefrji F."/>
            <person name="Michoud G."/>
            <person name="Merlino G."/>
            <person name="Daffonchio D."/>
        </authorList>
    </citation>
    <scope>NUCLEOTIDE SEQUENCE [LARGE SCALE GENOMIC DNA]</scope>
    <source>
        <strain evidence="11 12">R1DC25</strain>
    </source>
</reference>
<dbReference type="InterPro" id="IPR003439">
    <property type="entry name" value="ABC_transporter-like_ATP-bd"/>
</dbReference>
<dbReference type="FunFam" id="3.40.50.300:FF:000425">
    <property type="entry name" value="Probable ABC transporter, ATP-binding subunit"/>
    <property type="match status" value="1"/>
</dbReference>
<dbReference type="CDD" id="cd03259">
    <property type="entry name" value="ABC_Carb_Solutes_like"/>
    <property type="match status" value="1"/>
</dbReference>
<keyword evidence="7" id="KW-0408">Iron</keyword>
<dbReference type="PROSITE" id="PS00211">
    <property type="entry name" value="ABC_TRANSPORTER_1"/>
    <property type="match status" value="1"/>
</dbReference>
<evidence type="ECO:0000256" key="3">
    <source>
        <dbReference type="ARBA" id="ARBA00022475"/>
    </source>
</evidence>
<proteinExistence type="inferred from homology"/>
<dbReference type="Gene3D" id="3.40.50.300">
    <property type="entry name" value="P-loop containing nucleotide triphosphate hydrolases"/>
    <property type="match status" value="1"/>
</dbReference>
<dbReference type="Proteomes" id="UP000593594">
    <property type="component" value="Chromosome"/>
</dbReference>
<dbReference type="KEGG" id="kmn:HW532_02450"/>
<dbReference type="RefSeq" id="WP_213162905.1">
    <property type="nucleotide sequence ID" value="NZ_CP058214.1"/>
</dbReference>
<evidence type="ECO:0000259" key="10">
    <source>
        <dbReference type="PROSITE" id="PS50893"/>
    </source>
</evidence>
<keyword evidence="6 11" id="KW-0067">ATP-binding</keyword>
<dbReference type="AlphaFoldDB" id="A0A7S8HB15"/>
<dbReference type="Gene3D" id="2.40.50.100">
    <property type="match status" value="1"/>
</dbReference>
<accession>A0A7S8HB15</accession>
<dbReference type="InterPro" id="IPR017871">
    <property type="entry name" value="ABC_transporter-like_CS"/>
</dbReference>
<dbReference type="Gene3D" id="2.40.50.140">
    <property type="entry name" value="Nucleic acid-binding proteins"/>
    <property type="match status" value="1"/>
</dbReference>
<dbReference type="InterPro" id="IPR015853">
    <property type="entry name" value="ABC_transpr_FbpC"/>
</dbReference>
<dbReference type="SUPFAM" id="SSF52540">
    <property type="entry name" value="P-loop containing nucleoside triphosphate hydrolases"/>
    <property type="match status" value="1"/>
</dbReference>
<keyword evidence="8" id="KW-0406">Ion transport</keyword>
<dbReference type="GO" id="GO:0015697">
    <property type="term" value="P:quaternary ammonium group transport"/>
    <property type="evidence" value="ECO:0007669"/>
    <property type="project" value="UniProtKB-ARBA"/>
</dbReference>
<evidence type="ECO:0000256" key="1">
    <source>
        <dbReference type="ARBA" id="ARBA00005417"/>
    </source>
</evidence>
<keyword evidence="12" id="KW-1185">Reference proteome</keyword>
<keyword evidence="3" id="KW-1003">Cell membrane</keyword>
<dbReference type="PANTHER" id="PTHR42781:SF4">
    <property type="entry name" value="SPERMIDINE_PUTRESCINE IMPORT ATP-BINDING PROTEIN POTA"/>
    <property type="match status" value="1"/>
</dbReference>
<keyword evidence="4" id="KW-0410">Iron transport</keyword>
<dbReference type="InterPro" id="IPR012340">
    <property type="entry name" value="NA-bd_OB-fold"/>
</dbReference>
<dbReference type="SMART" id="SM00382">
    <property type="entry name" value="AAA"/>
    <property type="match status" value="1"/>
</dbReference>
<evidence type="ECO:0000256" key="6">
    <source>
        <dbReference type="ARBA" id="ARBA00022840"/>
    </source>
</evidence>
<dbReference type="EMBL" id="CP058214">
    <property type="protein sequence ID" value="QPC41683.1"/>
    <property type="molecule type" value="Genomic_DNA"/>
</dbReference>
<evidence type="ECO:0000313" key="12">
    <source>
        <dbReference type="Proteomes" id="UP000593594"/>
    </source>
</evidence>
<dbReference type="InterPro" id="IPR003593">
    <property type="entry name" value="AAA+_ATPase"/>
</dbReference>
<name>A0A7S8HB15_9HYPH</name>
<dbReference type="PANTHER" id="PTHR42781">
    <property type="entry name" value="SPERMIDINE/PUTRESCINE IMPORT ATP-BINDING PROTEIN POTA"/>
    <property type="match status" value="1"/>
</dbReference>
<dbReference type="GO" id="GO:0015408">
    <property type="term" value="F:ABC-type ferric iron transporter activity"/>
    <property type="evidence" value="ECO:0007669"/>
    <property type="project" value="InterPro"/>
</dbReference>
<evidence type="ECO:0000256" key="8">
    <source>
        <dbReference type="ARBA" id="ARBA00023065"/>
    </source>
</evidence>
<keyword evidence="5" id="KW-0547">Nucleotide-binding</keyword>
<comment type="similarity">
    <text evidence="1">Belongs to the ABC transporter superfamily.</text>
</comment>
<sequence>MTTTSLPDQPGQWGPRGTAAATFAARLSYEHVTHSYQDVEAVSDVSLELAPGEIMCLLGPSGCGKTTLLRIAAGLERPQAGRVLLDGEPVTDERRFVPPERRGVGLMFQDYALFPHLTILENVAFGLKGMARQAAATEAHNALRRVGLDAFAEAYPHALSGGEQQRVALARAIVPRPGVLLMDEPFSGLDQRLRDSVRDETLALLKETRSSALLVTHDPVEAMRMADRIALMRRGRLVQLGTPEALYRQPVDADAARFFSDFNELEARVQRGAVMTPLGRFSAPAGLESGAEVLVLIRPQGIRLTAAREGHAGYVTNVRFLGDASLVTLLLEGMEEPVTARMRGAKIPAAGETVSVTVEREHVFVFPQAEAPARSVPA</sequence>
<feature type="domain" description="ABC transporter" evidence="10">
    <location>
        <begin position="27"/>
        <end position="259"/>
    </location>
</feature>
<dbReference type="Pfam" id="PF08402">
    <property type="entry name" value="TOBE_2"/>
    <property type="match status" value="1"/>
</dbReference>